<protein>
    <submittedName>
        <fullName evidence="3">Class I SAM-dependent methyltransferase</fullName>
    </submittedName>
</protein>
<reference evidence="4" key="1">
    <citation type="journal article" date="2019" name="Int. J. Syst. Evol. Microbiol.">
        <title>The Global Catalogue of Microorganisms (GCM) 10K type strain sequencing project: providing services to taxonomists for standard genome sequencing and annotation.</title>
        <authorList>
            <consortium name="The Broad Institute Genomics Platform"/>
            <consortium name="The Broad Institute Genome Sequencing Center for Infectious Disease"/>
            <person name="Wu L."/>
            <person name="Ma J."/>
        </authorList>
    </citation>
    <scope>NUCLEOTIDE SEQUENCE [LARGE SCALE GENOMIC DNA]</scope>
    <source>
        <strain evidence="4">CGMCC 4.7330</strain>
    </source>
</reference>
<proteinExistence type="predicted"/>
<dbReference type="PANTHER" id="PTHR43619:SF2">
    <property type="entry name" value="S-ADENOSYL-L-METHIONINE-DEPENDENT METHYLTRANSFERASES SUPERFAMILY PROTEIN"/>
    <property type="match status" value="1"/>
</dbReference>
<dbReference type="Proteomes" id="UP001595696">
    <property type="component" value="Unassembled WGS sequence"/>
</dbReference>
<dbReference type="RefSeq" id="WP_378610677.1">
    <property type="nucleotide sequence ID" value="NZ_JBHSAX010000003.1"/>
</dbReference>
<gene>
    <name evidence="3" type="ORF">ACFO0B_02775</name>
</gene>
<comment type="caution">
    <text evidence="3">The sequence shown here is derived from an EMBL/GenBank/DDBJ whole genome shotgun (WGS) entry which is preliminary data.</text>
</comment>
<keyword evidence="1 3" id="KW-0489">Methyltransferase</keyword>
<keyword evidence="4" id="KW-1185">Reference proteome</keyword>
<dbReference type="Pfam" id="PF04072">
    <property type="entry name" value="LCM"/>
    <property type="match status" value="1"/>
</dbReference>
<evidence type="ECO:0000256" key="2">
    <source>
        <dbReference type="ARBA" id="ARBA00022679"/>
    </source>
</evidence>
<dbReference type="InterPro" id="IPR029063">
    <property type="entry name" value="SAM-dependent_MTases_sf"/>
</dbReference>
<organism evidence="3 4">
    <name type="scientific">Nocardia jiangsuensis</name>
    <dbReference type="NCBI Taxonomy" id="1691563"/>
    <lineage>
        <taxon>Bacteria</taxon>
        <taxon>Bacillati</taxon>
        <taxon>Actinomycetota</taxon>
        <taxon>Actinomycetes</taxon>
        <taxon>Mycobacteriales</taxon>
        <taxon>Nocardiaceae</taxon>
        <taxon>Nocardia</taxon>
    </lineage>
</organism>
<name>A0ABV8DMJ6_9NOCA</name>
<evidence type="ECO:0000313" key="4">
    <source>
        <dbReference type="Proteomes" id="UP001595696"/>
    </source>
</evidence>
<sequence length="168" mass="18110">MAGARGREIAAATAQAIADDWFLITRTKLIDDQVTASLAAECDVVINLGAGLDARPYRMALPTDLQWIELDLPPLIAEKTALLAHAEPRCRLRRVGLDVTDTAALTTFLEATLGNSHRAPVITEGLVMYLTPPEVVDLAETLRHPGVAGWCLDFSTAVVAALMADRHQ</sequence>
<accession>A0ABV8DMJ6</accession>
<evidence type="ECO:0000313" key="3">
    <source>
        <dbReference type="EMBL" id="MFC3960910.1"/>
    </source>
</evidence>
<evidence type="ECO:0000256" key="1">
    <source>
        <dbReference type="ARBA" id="ARBA00022603"/>
    </source>
</evidence>
<dbReference type="SUPFAM" id="SSF53335">
    <property type="entry name" value="S-adenosyl-L-methionine-dependent methyltransferases"/>
    <property type="match status" value="1"/>
</dbReference>
<dbReference type="EMBL" id="JBHSAX010000003">
    <property type="protein sequence ID" value="MFC3960910.1"/>
    <property type="molecule type" value="Genomic_DNA"/>
</dbReference>
<dbReference type="InterPro" id="IPR007213">
    <property type="entry name" value="Ppm1/Ppm2/Tcmp"/>
</dbReference>
<dbReference type="GO" id="GO:0032259">
    <property type="term" value="P:methylation"/>
    <property type="evidence" value="ECO:0007669"/>
    <property type="project" value="UniProtKB-KW"/>
</dbReference>
<dbReference type="PANTHER" id="PTHR43619">
    <property type="entry name" value="S-ADENOSYL-L-METHIONINE-DEPENDENT METHYLTRANSFERASE YKTD-RELATED"/>
    <property type="match status" value="1"/>
</dbReference>
<dbReference type="GO" id="GO:0008168">
    <property type="term" value="F:methyltransferase activity"/>
    <property type="evidence" value="ECO:0007669"/>
    <property type="project" value="UniProtKB-KW"/>
</dbReference>
<keyword evidence="2" id="KW-0808">Transferase</keyword>
<dbReference type="Gene3D" id="3.40.50.150">
    <property type="entry name" value="Vaccinia Virus protein VP39"/>
    <property type="match status" value="1"/>
</dbReference>